<dbReference type="GO" id="GO:0008173">
    <property type="term" value="F:RNA methyltransferase activity"/>
    <property type="evidence" value="ECO:0007669"/>
    <property type="project" value="InterPro"/>
</dbReference>
<reference evidence="7 8" key="1">
    <citation type="submission" date="2019-11" db="EMBL/GenBank/DDBJ databases">
        <authorList>
            <person name="Dong K."/>
        </authorList>
    </citation>
    <scope>NUCLEOTIDE SEQUENCE [LARGE SCALE GENOMIC DNA]</scope>
    <source>
        <strain evidence="7 8">NBRC 111993</strain>
    </source>
</reference>
<evidence type="ECO:0000313" key="7">
    <source>
        <dbReference type="EMBL" id="MTH76437.1"/>
    </source>
</evidence>
<dbReference type="InterPro" id="IPR029063">
    <property type="entry name" value="SAM-dependent_MTases_sf"/>
</dbReference>
<evidence type="ECO:0000256" key="2">
    <source>
        <dbReference type="ARBA" id="ARBA00022679"/>
    </source>
</evidence>
<dbReference type="Pfam" id="PF01189">
    <property type="entry name" value="Methyltr_RsmB-F"/>
    <property type="match status" value="1"/>
</dbReference>
<gene>
    <name evidence="7" type="ORF">GL286_01690</name>
</gene>
<sequence length="382" mass="40658">MTPAARVQAAITILDQILSGDPAEAALLRWSRSSRFAGSGDRAAIRDLVFDSLRRRRSRAALGGALTGRGLILGMCLQEGLDPVQIFTGEGHAPAKLAGGELGKGRQPTEAEALDLPDWVQPLWAGSLGANAKPVARAMSARAPVWLRANALRATPAQAIASLAQDGIVAQSFTGLPTALVVIEGARKVSNARAYRDGLVELQDLSPQLACAMLPTAQKVLDYCAGGGGKSLAIAARGNVDVTAHDANPARMNDLPSRADRAGAKVRIAKSGQIRGTFDLVVTDVPCSGSGTWRRTPDAKWRLDRDRLRDLVEIQAGILDDAGRYVAPNGYLAYMTCSLIDEENGQQVAAFAGRSEFELHSQRVFTPLDASDGFFVAILRRR</sequence>
<organism evidence="7 8">
    <name type="scientific">Paracoccus aestuariivivens</name>
    <dbReference type="NCBI Taxonomy" id="1820333"/>
    <lineage>
        <taxon>Bacteria</taxon>
        <taxon>Pseudomonadati</taxon>
        <taxon>Pseudomonadota</taxon>
        <taxon>Alphaproteobacteria</taxon>
        <taxon>Rhodobacterales</taxon>
        <taxon>Paracoccaceae</taxon>
        <taxon>Paracoccus</taxon>
    </lineage>
</organism>
<dbReference type="InterPro" id="IPR049560">
    <property type="entry name" value="MeTrfase_RsmB-F_NOP2_cat"/>
</dbReference>
<dbReference type="InterPro" id="IPR001678">
    <property type="entry name" value="MeTrfase_RsmB-F_NOP2_dom"/>
</dbReference>
<evidence type="ECO:0000256" key="5">
    <source>
        <dbReference type="PROSITE-ProRule" id="PRU01023"/>
    </source>
</evidence>
<dbReference type="Gene3D" id="3.40.50.150">
    <property type="entry name" value="Vaccinia Virus protein VP39"/>
    <property type="match status" value="1"/>
</dbReference>
<evidence type="ECO:0000256" key="4">
    <source>
        <dbReference type="ARBA" id="ARBA00022884"/>
    </source>
</evidence>
<dbReference type="InterPro" id="IPR054728">
    <property type="entry name" value="RsmB-like_ferredoxin"/>
</dbReference>
<keyword evidence="1 5" id="KW-0489">Methyltransferase</keyword>
<dbReference type="Pfam" id="PF22458">
    <property type="entry name" value="RsmF-B_ferredox"/>
    <property type="match status" value="1"/>
</dbReference>
<keyword evidence="3 5" id="KW-0949">S-adenosyl-L-methionine</keyword>
<evidence type="ECO:0000259" key="6">
    <source>
        <dbReference type="PROSITE" id="PS51686"/>
    </source>
</evidence>
<dbReference type="GO" id="GO:0001510">
    <property type="term" value="P:RNA methylation"/>
    <property type="evidence" value="ECO:0007669"/>
    <property type="project" value="InterPro"/>
</dbReference>
<dbReference type="Proteomes" id="UP000478183">
    <property type="component" value="Unassembled WGS sequence"/>
</dbReference>
<feature type="domain" description="SAM-dependent MTase RsmB/NOP-type" evidence="6">
    <location>
        <begin position="135"/>
        <end position="382"/>
    </location>
</feature>
<feature type="binding site" evidence="5">
    <location>
        <position position="246"/>
    </location>
    <ligand>
        <name>S-adenosyl-L-methionine</name>
        <dbReference type="ChEBI" id="CHEBI:59789"/>
    </ligand>
</feature>
<evidence type="ECO:0000313" key="8">
    <source>
        <dbReference type="Proteomes" id="UP000478183"/>
    </source>
</evidence>
<dbReference type="SUPFAM" id="SSF53335">
    <property type="entry name" value="S-adenosyl-L-methionine-dependent methyltransferases"/>
    <property type="match status" value="1"/>
</dbReference>
<proteinExistence type="inferred from homology"/>
<dbReference type="PANTHER" id="PTHR22807:SF53">
    <property type="entry name" value="RIBOSOMAL RNA SMALL SUBUNIT METHYLTRANSFERASE B-RELATED"/>
    <property type="match status" value="1"/>
</dbReference>
<feature type="active site" description="Nucleophile" evidence="5">
    <location>
        <position position="337"/>
    </location>
</feature>
<dbReference type="GO" id="GO:0003723">
    <property type="term" value="F:RNA binding"/>
    <property type="evidence" value="ECO:0007669"/>
    <property type="project" value="UniProtKB-UniRule"/>
</dbReference>
<dbReference type="PANTHER" id="PTHR22807">
    <property type="entry name" value="NOP2 YEAST -RELATED NOL1/NOP2/FMU SUN DOMAIN-CONTAINING"/>
    <property type="match status" value="1"/>
</dbReference>
<name>A0A6L6J731_9RHOB</name>
<dbReference type="PRINTS" id="PR02008">
    <property type="entry name" value="RCMTFAMILY"/>
</dbReference>
<keyword evidence="2 5" id="KW-0808">Transferase</keyword>
<evidence type="ECO:0000256" key="1">
    <source>
        <dbReference type="ARBA" id="ARBA00022603"/>
    </source>
</evidence>
<comment type="similarity">
    <text evidence="5">Belongs to the class I-like SAM-binding methyltransferase superfamily. RsmB/NOP family.</text>
</comment>
<dbReference type="InterPro" id="IPR023267">
    <property type="entry name" value="RCMT"/>
</dbReference>
<keyword evidence="4 5" id="KW-0694">RNA-binding</keyword>
<comment type="caution">
    <text evidence="7">The sequence shown here is derived from an EMBL/GenBank/DDBJ whole genome shotgun (WGS) entry which is preliminary data.</text>
</comment>
<dbReference type="CDD" id="cd02440">
    <property type="entry name" value="AdoMet_MTases"/>
    <property type="match status" value="1"/>
</dbReference>
<keyword evidence="8" id="KW-1185">Reference proteome</keyword>
<dbReference type="PROSITE" id="PS51686">
    <property type="entry name" value="SAM_MT_RSMB_NOP"/>
    <property type="match status" value="1"/>
</dbReference>
<dbReference type="EMBL" id="WMIE01000001">
    <property type="protein sequence ID" value="MTH76437.1"/>
    <property type="molecule type" value="Genomic_DNA"/>
</dbReference>
<dbReference type="AlphaFoldDB" id="A0A6L6J731"/>
<dbReference type="OrthoDB" id="9810297at2"/>
<comment type="caution">
    <text evidence="5">Lacks conserved residue(s) required for the propagation of feature annotation.</text>
</comment>
<feature type="binding site" evidence="5">
    <location>
        <position position="284"/>
    </location>
    <ligand>
        <name>S-adenosyl-L-methionine</name>
        <dbReference type="ChEBI" id="CHEBI:59789"/>
    </ligand>
</feature>
<evidence type="ECO:0000256" key="3">
    <source>
        <dbReference type="ARBA" id="ARBA00022691"/>
    </source>
</evidence>
<protein>
    <submittedName>
        <fullName evidence="7">RsmB/NOP family class I SAM-dependent RNA methyltransferase</fullName>
    </submittedName>
</protein>
<accession>A0A6L6J731</accession>
<dbReference type="RefSeq" id="WP_155093814.1">
    <property type="nucleotide sequence ID" value="NZ_WMIE01000001.1"/>
</dbReference>